<evidence type="ECO:0000313" key="2">
    <source>
        <dbReference type="EMBL" id="RXW16175.1"/>
    </source>
</evidence>
<name>A0A4Q2DCL3_9AGAR</name>
<proteinExistence type="predicted"/>
<gene>
    <name evidence="2" type="ORF">EST38_g9682</name>
</gene>
<dbReference type="Proteomes" id="UP000290288">
    <property type="component" value="Unassembled WGS sequence"/>
</dbReference>
<evidence type="ECO:0000313" key="3">
    <source>
        <dbReference type="Proteomes" id="UP000290288"/>
    </source>
</evidence>
<keyword evidence="3" id="KW-1185">Reference proteome</keyword>
<dbReference type="AlphaFoldDB" id="A0A4Q2DCL3"/>
<accession>A0A4Q2DCL3</accession>
<dbReference type="STRING" id="2316362.A0A4Q2DCL3"/>
<feature type="region of interest" description="Disordered" evidence="1">
    <location>
        <begin position="449"/>
        <end position="489"/>
    </location>
</feature>
<organism evidence="2 3">
    <name type="scientific">Candolleomyces aberdarensis</name>
    <dbReference type="NCBI Taxonomy" id="2316362"/>
    <lineage>
        <taxon>Eukaryota</taxon>
        <taxon>Fungi</taxon>
        <taxon>Dikarya</taxon>
        <taxon>Basidiomycota</taxon>
        <taxon>Agaricomycotina</taxon>
        <taxon>Agaricomycetes</taxon>
        <taxon>Agaricomycetidae</taxon>
        <taxon>Agaricales</taxon>
        <taxon>Agaricineae</taxon>
        <taxon>Psathyrellaceae</taxon>
        <taxon>Candolleomyces</taxon>
    </lineage>
</organism>
<dbReference type="EMBL" id="SDEE01000466">
    <property type="protein sequence ID" value="RXW16175.1"/>
    <property type="molecule type" value="Genomic_DNA"/>
</dbReference>
<reference evidence="2 3" key="1">
    <citation type="submission" date="2019-01" db="EMBL/GenBank/DDBJ databases">
        <title>Draft genome sequence of Psathyrella aberdarensis IHI B618.</title>
        <authorList>
            <person name="Buettner E."/>
            <person name="Kellner H."/>
        </authorList>
    </citation>
    <scope>NUCLEOTIDE SEQUENCE [LARGE SCALE GENOMIC DNA]</scope>
    <source>
        <strain evidence="2 3">IHI B618</strain>
    </source>
</reference>
<protein>
    <submittedName>
        <fullName evidence="2">Uncharacterized protein</fullName>
    </submittedName>
</protein>
<comment type="caution">
    <text evidence="2">The sequence shown here is derived from an EMBL/GenBank/DDBJ whole genome shotgun (WGS) entry which is preliminary data.</text>
</comment>
<evidence type="ECO:0000256" key="1">
    <source>
        <dbReference type="SAM" id="MobiDB-lite"/>
    </source>
</evidence>
<sequence>MAITTSDVIGPEAVKAAQKTFRHCVAASQSSLPPQRREQAIQKWATKILKEWTLGLVISRILSGQVPNQRELIDMCNLMVDTPEVLMILWESRLRDDVPYDTATTKWRQLLRWFDELLRSILFYTIQHIFPNAHIFPDYADSWPIDSALKMKTLVLASTGAYMHLYSRREDKESIKSFNMMLDSYQHPTAINAHKMAANIQSRPDSSPYHCHLLSSQAIDKIVAFSCHSFVHTSCSVMTLFLTGQSKIVNNQLSKANQPPGMAYLLVPFCCSIITIAIAGVEEFGHEVSVAKIIDHPGIMDLLYSKAGFTRDFMNYIHSEGTQSEKDDIEWLNTAVKVRAAMAIQPFHESVVADLGSIVRPRRAVKLSCQFASLESQSDFEKTYKAYDSDESLPPVLAAHLADARAEAQERLDLRREMRQAMLGGSSLSARKRRPSFFGGLGKRAFETLEGDDQMPLDVPGESSRSKKGKRRAEAASLAGSPMDSINED</sequence>
<dbReference type="OrthoDB" id="10404036at2759"/>